<dbReference type="Pfam" id="PF13481">
    <property type="entry name" value="AAA_25"/>
    <property type="match status" value="1"/>
</dbReference>
<dbReference type="InterPro" id="IPR027417">
    <property type="entry name" value="P-loop_NTPase"/>
</dbReference>
<sequence>MTSPFVVPFSFAKAKEHTRDKVIEEVFVGLGKGEFGFLLGPPNLGKSNLSLSLCYEAVTATKFIGLIPDHAKPKKVLYVPYEDKLANTNTRIISHSSVLTEHQCQLIEENFAYYNNFSPLLHIFANQSHSEELYQPVKDLIEAAKNFDLVVLDTARGLLGAWDEVKGDSLFRQTMNDIASKADVAILINHHLTKVQSGKLDDVNSTGGSGLSTSQSESKFHIFLYTDRPKAQDKKERLCIKHTKHNYIKPDQAFTSANPITISRHDNLLINAAVFGKNEKIIEPSLASKTKQREKFVSRMQDEVGDVEVDKEVMNNVLTEASKKPTAVNLDIFDLVFMNDENP</sequence>
<evidence type="ECO:0000313" key="2">
    <source>
        <dbReference type="Proteomes" id="UP000219336"/>
    </source>
</evidence>
<evidence type="ECO:0000313" key="1">
    <source>
        <dbReference type="EMBL" id="SNX48371.1"/>
    </source>
</evidence>
<dbReference type="EMBL" id="OANU01000024">
    <property type="protein sequence ID" value="SNX48371.1"/>
    <property type="molecule type" value="Genomic_DNA"/>
</dbReference>
<proteinExistence type="predicted"/>
<dbReference type="AlphaFoldDB" id="A0A240EIM9"/>
<dbReference type="RefSeq" id="WP_096993549.1">
    <property type="nucleotide sequence ID" value="NZ_JBHSII010000013.1"/>
</dbReference>
<dbReference type="Gene3D" id="3.40.50.300">
    <property type="entry name" value="P-loop containing nucleotide triphosphate hydrolases"/>
    <property type="match status" value="1"/>
</dbReference>
<evidence type="ECO:0008006" key="3">
    <source>
        <dbReference type="Google" id="ProtNLM"/>
    </source>
</evidence>
<dbReference type="Proteomes" id="UP000219336">
    <property type="component" value="Unassembled WGS sequence"/>
</dbReference>
<keyword evidence="2" id="KW-1185">Reference proteome</keyword>
<protein>
    <recommendedName>
        <fullName evidence="3">DNA repair protein RadA</fullName>
    </recommendedName>
</protein>
<dbReference type="SUPFAM" id="SSF52540">
    <property type="entry name" value="P-loop containing nucleoside triphosphate hydrolases"/>
    <property type="match status" value="1"/>
</dbReference>
<name>A0A240EIM9_9VIBR</name>
<gene>
    <name evidence="1" type="ORF">VTH8203_01989</name>
</gene>
<reference evidence="2" key="1">
    <citation type="submission" date="2016-06" db="EMBL/GenBank/DDBJ databases">
        <authorList>
            <person name="Rodrigo-Torres L."/>
            <person name="Arahal R.D."/>
            <person name="Lucena T."/>
        </authorList>
    </citation>
    <scope>NUCLEOTIDE SEQUENCE [LARGE SCALE GENOMIC DNA]</scope>
    <source>
        <strain evidence="2">CECT8203</strain>
    </source>
</reference>
<dbReference type="OrthoDB" id="5847587at2"/>
<organism evidence="1 2">
    <name type="scientific">Vibrio thalassae</name>
    <dbReference type="NCBI Taxonomy" id="1243014"/>
    <lineage>
        <taxon>Bacteria</taxon>
        <taxon>Pseudomonadati</taxon>
        <taxon>Pseudomonadota</taxon>
        <taxon>Gammaproteobacteria</taxon>
        <taxon>Vibrionales</taxon>
        <taxon>Vibrionaceae</taxon>
        <taxon>Vibrio</taxon>
    </lineage>
</organism>
<accession>A0A240EIM9</accession>